<dbReference type="Proteomes" id="UP000294723">
    <property type="component" value="Unassembled WGS sequence"/>
</dbReference>
<name>A0A4R5C137_9PSEU</name>
<reference evidence="2 3" key="1">
    <citation type="submission" date="2019-03" db="EMBL/GenBank/DDBJ databases">
        <title>Draft genome sequences of novel Actinobacteria.</title>
        <authorList>
            <person name="Sahin N."/>
            <person name="Ay H."/>
            <person name="Saygin H."/>
        </authorList>
    </citation>
    <scope>NUCLEOTIDE SEQUENCE [LARGE SCALE GENOMIC DNA]</scope>
    <source>
        <strain evidence="2 3">5K548</strain>
    </source>
</reference>
<feature type="region of interest" description="Disordered" evidence="1">
    <location>
        <begin position="1"/>
        <end position="20"/>
    </location>
</feature>
<evidence type="ECO:0000313" key="3">
    <source>
        <dbReference type="Proteomes" id="UP000294723"/>
    </source>
</evidence>
<keyword evidence="3" id="KW-1185">Reference proteome</keyword>
<protein>
    <recommendedName>
        <fullName evidence="4">Regulatory protein, gntR family</fullName>
    </recommendedName>
</protein>
<evidence type="ECO:0008006" key="4">
    <source>
        <dbReference type="Google" id="ProtNLM"/>
    </source>
</evidence>
<dbReference type="EMBL" id="SMLA01000004">
    <property type="protein sequence ID" value="TDD91976.1"/>
    <property type="molecule type" value="Genomic_DNA"/>
</dbReference>
<proteinExistence type="predicted"/>
<accession>A0A4R5C137</accession>
<evidence type="ECO:0000313" key="2">
    <source>
        <dbReference type="EMBL" id="TDD91976.1"/>
    </source>
</evidence>
<evidence type="ECO:0000256" key="1">
    <source>
        <dbReference type="SAM" id="MobiDB-lite"/>
    </source>
</evidence>
<dbReference type="RefSeq" id="WP_132681241.1">
    <property type="nucleotide sequence ID" value="NZ_SMLA01000004.1"/>
</dbReference>
<sequence length="98" mass="10493">MIRLSSAISTTDESRATPSVVASTLGGRMITLSGQRLPSGPELAEIYGVTKVTATKAIRCPDCPSPTWIKLAYAPRPSRVPTRPPRRPLRAHAASINI</sequence>
<dbReference type="AlphaFoldDB" id="A0A4R5C137"/>
<comment type="caution">
    <text evidence="2">The sequence shown here is derived from an EMBL/GenBank/DDBJ whole genome shotgun (WGS) entry which is preliminary data.</text>
</comment>
<feature type="region of interest" description="Disordered" evidence="1">
    <location>
        <begin position="77"/>
        <end position="98"/>
    </location>
</feature>
<organism evidence="2 3">
    <name type="scientific">Saccharopolyspora karakumensis</name>
    <dbReference type="NCBI Taxonomy" id="2530386"/>
    <lineage>
        <taxon>Bacteria</taxon>
        <taxon>Bacillati</taxon>
        <taxon>Actinomycetota</taxon>
        <taxon>Actinomycetes</taxon>
        <taxon>Pseudonocardiales</taxon>
        <taxon>Pseudonocardiaceae</taxon>
        <taxon>Saccharopolyspora</taxon>
    </lineage>
</organism>
<gene>
    <name evidence="2" type="ORF">E1202_04385</name>
</gene>